<dbReference type="SUPFAM" id="SSF51215">
    <property type="entry name" value="Regulatory protein AraC"/>
    <property type="match status" value="1"/>
</dbReference>
<keyword evidence="3" id="KW-0010">Activator</keyword>
<gene>
    <name evidence="6" type="ORF">SAMN02745753_00579</name>
</gene>
<proteinExistence type="predicted"/>
<dbReference type="Proteomes" id="UP000184517">
    <property type="component" value="Unassembled WGS sequence"/>
</dbReference>
<evidence type="ECO:0000256" key="2">
    <source>
        <dbReference type="ARBA" id="ARBA00023125"/>
    </source>
</evidence>
<evidence type="ECO:0000256" key="3">
    <source>
        <dbReference type="ARBA" id="ARBA00023159"/>
    </source>
</evidence>
<dbReference type="InterPro" id="IPR009057">
    <property type="entry name" value="Homeodomain-like_sf"/>
</dbReference>
<dbReference type="InterPro" id="IPR037923">
    <property type="entry name" value="HTH-like"/>
</dbReference>
<dbReference type="InterPro" id="IPR018060">
    <property type="entry name" value="HTH_AraC"/>
</dbReference>
<protein>
    <submittedName>
        <fullName evidence="6">AraC-type DNA-binding protein</fullName>
    </submittedName>
</protein>
<dbReference type="InterPro" id="IPR050204">
    <property type="entry name" value="AraC_XylS_family_regulators"/>
</dbReference>
<organism evidence="6 7">
    <name type="scientific">Marinomonas polaris DSM 16579</name>
    <dbReference type="NCBI Taxonomy" id="1122206"/>
    <lineage>
        <taxon>Bacteria</taxon>
        <taxon>Pseudomonadati</taxon>
        <taxon>Pseudomonadota</taxon>
        <taxon>Gammaproteobacteria</taxon>
        <taxon>Oceanospirillales</taxon>
        <taxon>Oceanospirillaceae</taxon>
        <taxon>Marinomonas</taxon>
    </lineage>
</organism>
<evidence type="ECO:0000259" key="5">
    <source>
        <dbReference type="PROSITE" id="PS01124"/>
    </source>
</evidence>
<dbReference type="STRING" id="1122206.SAMN02745753_00579"/>
<keyword evidence="7" id="KW-1185">Reference proteome</keyword>
<dbReference type="EMBL" id="FQVF01000003">
    <property type="protein sequence ID" value="SHE64805.1"/>
    <property type="molecule type" value="Genomic_DNA"/>
</dbReference>
<dbReference type="GO" id="GO:0003700">
    <property type="term" value="F:DNA-binding transcription factor activity"/>
    <property type="evidence" value="ECO:0007669"/>
    <property type="project" value="InterPro"/>
</dbReference>
<evidence type="ECO:0000313" key="7">
    <source>
        <dbReference type="Proteomes" id="UP000184517"/>
    </source>
</evidence>
<dbReference type="PANTHER" id="PTHR46796:SF6">
    <property type="entry name" value="ARAC SUBFAMILY"/>
    <property type="match status" value="1"/>
</dbReference>
<dbReference type="PANTHER" id="PTHR46796">
    <property type="entry name" value="HTH-TYPE TRANSCRIPTIONAL ACTIVATOR RHAS-RELATED"/>
    <property type="match status" value="1"/>
</dbReference>
<evidence type="ECO:0000256" key="4">
    <source>
        <dbReference type="ARBA" id="ARBA00023163"/>
    </source>
</evidence>
<keyword evidence="1" id="KW-0805">Transcription regulation</keyword>
<evidence type="ECO:0000313" key="6">
    <source>
        <dbReference type="EMBL" id="SHE64805.1"/>
    </source>
</evidence>
<dbReference type="OrthoDB" id="6003540at2"/>
<evidence type="ECO:0000256" key="1">
    <source>
        <dbReference type="ARBA" id="ARBA00023015"/>
    </source>
</evidence>
<dbReference type="SUPFAM" id="SSF46689">
    <property type="entry name" value="Homeodomain-like"/>
    <property type="match status" value="1"/>
</dbReference>
<dbReference type="InterPro" id="IPR018062">
    <property type="entry name" value="HTH_AraC-typ_CS"/>
</dbReference>
<feature type="domain" description="HTH araC/xylS-type" evidence="5">
    <location>
        <begin position="219"/>
        <end position="319"/>
    </location>
</feature>
<dbReference type="PROSITE" id="PS00041">
    <property type="entry name" value="HTH_ARAC_FAMILY_1"/>
    <property type="match status" value="1"/>
</dbReference>
<dbReference type="PROSITE" id="PS01124">
    <property type="entry name" value="HTH_ARAC_FAMILY_2"/>
    <property type="match status" value="1"/>
</dbReference>
<dbReference type="Pfam" id="PF12833">
    <property type="entry name" value="HTH_18"/>
    <property type="match status" value="1"/>
</dbReference>
<reference evidence="7" key="1">
    <citation type="submission" date="2016-11" db="EMBL/GenBank/DDBJ databases">
        <authorList>
            <person name="Varghese N."/>
            <person name="Submissions S."/>
        </authorList>
    </citation>
    <scope>NUCLEOTIDE SEQUENCE [LARGE SCALE GENOMIC DNA]</scope>
    <source>
        <strain evidence="7">DSM 16579</strain>
    </source>
</reference>
<dbReference type="RefSeq" id="WP_072838221.1">
    <property type="nucleotide sequence ID" value="NZ_FQVF01000003.1"/>
</dbReference>
<dbReference type="InterPro" id="IPR035418">
    <property type="entry name" value="AraC-bd_2"/>
</dbReference>
<keyword evidence="4" id="KW-0804">Transcription</keyword>
<name>A0A1M4V761_9GAMM</name>
<dbReference type="GO" id="GO:0043565">
    <property type="term" value="F:sequence-specific DNA binding"/>
    <property type="evidence" value="ECO:0007669"/>
    <property type="project" value="InterPro"/>
</dbReference>
<sequence>MFTNALSNAVIFNQAHPLEVSDYINSHIGHHTLLSESVKDSDEFCSQLKHRDFAELGLSSIHYGNEVKIHCADLNDIYHFQVVTHGQCCWQFEEESLLLKPGQALMMNPHEKMDISYSADCEKIIVKVPQAFIRDLCLEQNRVISSSGILFERKVIELDKSLGFLSLMGAILHEANDAELDLLQMQLPYRDLLIRKLFQQFDNNTPALLDSDLNDRNFNALLKHIEENIKEDIDVEELANVAHISIRKVYNLFAKHYHITPKVFIKQSKLKHLRKEIIMNSDIRNVTEIALDYGFSHLGRFSSDYRKMFAELPSETLKRR</sequence>
<dbReference type="AlphaFoldDB" id="A0A1M4V761"/>
<dbReference type="Gene3D" id="1.10.10.60">
    <property type="entry name" value="Homeodomain-like"/>
    <property type="match status" value="1"/>
</dbReference>
<keyword evidence="2 6" id="KW-0238">DNA-binding</keyword>
<accession>A0A1M4V761</accession>
<dbReference type="SMART" id="SM00342">
    <property type="entry name" value="HTH_ARAC"/>
    <property type="match status" value="1"/>
</dbReference>
<dbReference type="Pfam" id="PF14525">
    <property type="entry name" value="AraC_binding_2"/>
    <property type="match status" value="1"/>
</dbReference>